<keyword evidence="6" id="KW-0472">Membrane</keyword>
<keyword evidence="2" id="KW-0328">Glycosyltransferase</keyword>
<keyword evidence="3" id="KW-0808">Transferase</keyword>
<protein>
    <recommendedName>
        <fullName evidence="9">Glycosyltransferase family 92 protein</fullName>
    </recommendedName>
</protein>
<dbReference type="GO" id="GO:0016020">
    <property type="term" value="C:membrane"/>
    <property type="evidence" value="ECO:0007669"/>
    <property type="project" value="UniProtKB-SubCell"/>
</dbReference>
<dbReference type="PANTHER" id="PTHR21461:SF69">
    <property type="entry name" value="GLYCOSYLTRANSFERASE FAMILY 92 PROTEIN"/>
    <property type="match status" value="1"/>
</dbReference>
<evidence type="ECO:0000256" key="4">
    <source>
        <dbReference type="ARBA" id="ARBA00022692"/>
    </source>
</evidence>
<evidence type="ECO:0000256" key="6">
    <source>
        <dbReference type="ARBA" id="ARBA00023136"/>
    </source>
</evidence>
<dbReference type="GO" id="GO:0005737">
    <property type="term" value="C:cytoplasm"/>
    <property type="evidence" value="ECO:0007669"/>
    <property type="project" value="TreeGrafter"/>
</dbReference>
<evidence type="ECO:0000256" key="1">
    <source>
        <dbReference type="ARBA" id="ARBA00004167"/>
    </source>
</evidence>
<evidence type="ECO:0000256" key="5">
    <source>
        <dbReference type="ARBA" id="ARBA00022989"/>
    </source>
</evidence>
<evidence type="ECO:0000256" key="3">
    <source>
        <dbReference type="ARBA" id="ARBA00022679"/>
    </source>
</evidence>
<dbReference type="PANTHER" id="PTHR21461">
    <property type="entry name" value="GLYCOSYLTRANSFERASE FAMILY 92 PROTEIN"/>
    <property type="match status" value="1"/>
</dbReference>
<dbReference type="GO" id="GO:0016757">
    <property type="term" value="F:glycosyltransferase activity"/>
    <property type="evidence" value="ECO:0007669"/>
    <property type="project" value="UniProtKB-KW"/>
</dbReference>
<dbReference type="Pfam" id="PF01697">
    <property type="entry name" value="Glyco_transf_92"/>
    <property type="match status" value="1"/>
</dbReference>
<dbReference type="PATRIC" id="fig|362787.3.peg.1406"/>
<name>A0A0C1H9B8_9BACT</name>
<accession>A0A0C1H9B8</accession>
<evidence type="ECO:0000313" key="7">
    <source>
        <dbReference type="EMBL" id="KIC71473.1"/>
    </source>
</evidence>
<comment type="subcellular location">
    <subcellularLocation>
        <location evidence="1">Membrane</location>
        <topology evidence="1">Single-pass membrane protein</topology>
    </subcellularLocation>
</comment>
<keyword evidence="4" id="KW-0812">Transmembrane</keyword>
<comment type="caution">
    <text evidence="7">The sequence shown here is derived from an EMBL/GenBank/DDBJ whole genome shotgun (WGS) entry which is preliminary data.</text>
</comment>
<dbReference type="InterPro" id="IPR008166">
    <property type="entry name" value="Glyco_transf_92"/>
</dbReference>
<evidence type="ECO:0008006" key="9">
    <source>
        <dbReference type="Google" id="ProtNLM"/>
    </source>
</evidence>
<evidence type="ECO:0000256" key="2">
    <source>
        <dbReference type="ARBA" id="ARBA00022676"/>
    </source>
</evidence>
<gene>
    <name evidence="7" type="ORF">DB44_DL00020</name>
</gene>
<organism evidence="7 8">
    <name type="scientific">Candidatus Protochlamydia amoebophila</name>
    <dbReference type="NCBI Taxonomy" id="362787"/>
    <lineage>
        <taxon>Bacteria</taxon>
        <taxon>Pseudomonadati</taxon>
        <taxon>Chlamydiota</taxon>
        <taxon>Chlamydiia</taxon>
        <taxon>Parachlamydiales</taxon>
        <taxon>Parachlamydiaceae</taxon>
        <taxon>Candidatus Protochlamydia</taxon>
    </lineage>
</organism>
<proteinExistence type="predicted"/>
<keyword evidence="5" id="KW-1133">Transmembrane helix</keyword>
<reference evidence="7 8" key="1">
    <citation type="journal article" date="2014" name="Mol. Biol. Evol.">
        <title>Massive expansion of Ubiquitination-related gene families within the Chlamydiae.</title>
        <authorList>
            <person name="Domman D."/>
            <person name="Collingro A."/>
            <person name="Lagkouvardos I."/>
            <person name="Gehre L."/>
            <person name="Weinmaier T."/>
            <person name="Rattei T."/>
            <person name="Subtil A."/>
            <person name="Horn M."/>
        </authorList>
    </citation>
    <scope>NUCLEOTIDE SEQUENCE [LARGE SCALE GENOMIC DNA]</scope>
    <source>
        <strain evidence="7 8">EI2</strain>
    </source>
</reference>
<evidence type="ECO:0000313" key="8">
    <source>
        <dbReference type="Proteomes" id="UP000031465"/>
    </source>
</evidence>
<dbReference type="EMBL" id="JSAN01000084">
    <property type="protein sequence ID" value="KIC71473.1"/>
    <property type="molecule type" value="Genomic_DNA"/>
</dbReference>
<sequence>MQLGIVELENAINYPDFNGTQVDCYNRCLIKSRGVSTWVAFIDIDEFILPALNVDLAWLLSHYINYAGVALNWRCFGTSQIANLKEDELMISQLVMCSLPDYSANVHVKSIVRPELVVQFCCPHNPVYVPGYYAVDVDKFPQEGPLSQTVKLKQIRINHYWTRDEHFFTQYKKPRRLAWGDTEAQIHLFLKDLNVDRDETILRYVSRLKIAIKK</sequence>
<dbReference type="AlphaFoldDB" id="A0A0C1H9B8"/>
<dbReference type="Proteomes" id="UP000031465">
    <property type="component" value="Unassembled WGS sequence"/>
</dbReference>